<name>A0A285PK43_9HYPH</name>
<evidence type="ECO:0000313" key="4">
    <source>
        <dbReference type="Proteomes" id="UP000219439"/>
    </source>
</evidence>
<evidence type="ECO:0000256" key="2">
    <source>
        <dbReference type="PROSITE-ProRule" id="PRU01282"/>
    </source>
</evidence>
<proteinExistence type="inferred from homology"/>
<dbReference type="PANTHER" id="PTHR30041:SF8">
    <property type="entry name" value="PROTEIN YFFB"/>
    <property type="match status" value="1"/>
</dbReference>
<organism evidence="3 4">
    <name type="scientific">Cohaesibacter gelatinilyticus</name>
    <dbReference type="NCBI Taxonomy" id="372072"/>
    <lineage>
        <taxon>Bacteria</taxon>
        <taxon>Pseudomonadati</taxon>
        <taxon>Pseudomonadota</taxon>
        <taxon>Alphaproteobacteria</taxon>
        <taxon>Hyphomicrobiales</taxon>
        <taxon>Cohaesibacteraceae</taxon>
    </lineage>
</organism>
<dbReference type="InterPro" id="IPR036249">
    <property type="entry name" value="Thioredoxin-like_sf"/>
</dbReference>
<gene>
    <name evidence="3" type="ORF">SAMN06265368_4778</name>
</gene>
<dbReference type="InterPro" id="IPR006660">
    <property type="entry name" value="Arsenate_reductase-like"/>
</dbReference>
<dbReference type="Gene3D" id="3.40.30.10">
    <property type="entry name" value="Glutaredoxin"/>
    <property type="match status" value="1"/>
</dbReference>
<dbReference type="CDD" id="cd03035">
    <property type="entry name" value="ArsC_Yffb"/>
    <property type="match status" value="1"/>
</dbReference>
<dbReference type="SUPFAM" id="SSF52833">
    <property type="entry name" value="Thioredoxin-like"/>
    <property type="match status" value="1"/>
</dbReference>
<dbReference type="Pfam" id="PF03960">
    <property type="entry name" value="ArsC"/>
    <property type="match status" value="1"/>
</dbReference>
<protein>
    <submittedName>
        <fullName evidence="3">Arsenate reductase</fullName>
    </submittedName>
</protein>
<reference evidence="3 4" key="1">
    <citation type="submission" date="2017-09" db="EMBL/GenBank/DDBJ databases">
        <authorList>
            <person name="Ehlers B."/>
            <person name="Leendertz F.H."/>
        </authorList>
    </citation>
    <scope>NUCLEOTIDE SEQUENCE [LARGE SCALE GENOMIC DNA]</scope>
    <source>
        <strain evidence="3 4">DSM 18289</strain>
    </source>
</reference>
<keyword evidence="4" id="KW-1185">Reference proteome</keyword>
<dbReference type="PROSITE" id="PS51353">
    <property type="entry name" value="ARSC"/>
    <property type="match status" value="1"/>
</dbReference>
<evidence type="ECO:0000313" key="3">
    <source>
        <dbReference type="EMBL" id="SNZ21653.1"/>
    </source>
</evidence>
<accession>A0A285PK43</accession>
<comment type="similarity">
    <text evidence="1 2">Belongs to the ArsC family.</text>
</comment>
<dbReference type="Proteomes" id="UP000219439">
    <property type="component" value="Unassembled WGS sequence"/>
</dbReference>
<dbReference type="OrthoDB" id="9803749at2"/>
<dbReference type="EMBL" id="OBEL01000010">
    <property type="protein sequence ID" value="SNZ21653.1"/>
    <property type="molecule type" value="Genomic_DNA"/>
</dbReference>
<dbReference type="RefSeq" id="WP_097156029.1">
    <property type="nucleotide sequence ID" value="NZ_OBEL01000010.1"/>
</dbReference>
<evidence type="ECO:0000256" key="1">
    <source>
        <dbReference type="ARBA" id="ARBA00007198"/>
    </source>
</evidence>
<dbReference type="AlphaFoldDB" id="A0A285PK43"/>
<sequence>MKIHGIKTCDTCRKALKAFEGTGKAHQFVDFRVDGLSETDLDRWLEAAGWELLLNRRSTSWRALSDEEKADPNMEKAKALMLANPTLIKRPVFDDGETVTVGFGKKEQAALLG</sequence>
<dbReference type="PANTHER" id="PTHR30041">
    <property type="entry name" value="ARSENATE REDUCTASE"/>
    <property type="match status" value="1"/>
</dbReference>